<reference evidence="10" key="1">
    <citation type="submission" date="2016-11" db="EMBL/GenBank/DDBJ databases">
        <authorList>
            <person name="Varghese N."/>
            <person name="Submissions S."/>
        </authorList>
    </citation>
    <scope>NUCLEOTIDE SEQUENCE [LARGE SCALE GENOMIC DNA]</scope>
    <source>
        <strain evidence="10">DSM 13643</strain>
    </source>
</reference>
<dbReference type="Pfam" id="PF25917">
    <property type="entry name" value="BSH_RND"/>
    <property type="match status" value="1"/>
</dbReference>
<accession>A0A1M5VD97</accession>
<protein>
    <submittedName>
        <fullName evidence="9">RND family efflux transporter, MFP subunit</fullName>
    </submittedName>
</protein>
<dbReference type="GO" id="GO:0022857">
    <property type="term" value="F:transmembrane transporter activity"/>
    <property type="evidence" value="ECO:0007669"/>
    <property type="project" value="InterPro"/>
</dbReference>
<comment type="similarity">
    <text evidence="2">Belongs to the membrane fusion protein (MFP) (TC 8.A.1) family.</text>
</comment>
<dbReference type="PANTHER" id="PTHR32347">
    <property type="entry name" value="EFFLUX SYSTEM COMPONENT YKNX-RELATED"/>
    <property type="match status" value="1"/>
</dbReference>
<dbReference type="Pfam" id="PF25990">
    <property type="entry name" value="Beta-barrel_YknX"/>
    <property type="match status" value="1"/>
</dbReference>
<evidence type="ECO:0000313" key="10">
    <source>
        <dbReference type="Proteomes" id="UP000183967"/>
    </source>
</evidence>
<evidence type="ECO:0000259" key="6">
    <source>
        <dbReference type="Pfam" id="PF25917"/>
    </source>
</evidence>
<dbReference type="InterPro" id="IPR058636">
    <property type="entry name" value="Beta-barrel_YknX"/>
</dbReference>
<dbReference type="Gene3D" id="2.40.50.100">
    <property type="match status" value="2"/>
</dbReference>
<dbReference type="GO" id="GO:0016020">
    <property type="term" value="C:membrane"/>
    <property type="evidence" value="ECO:0007669"/>
    <property type="project" value="InterPro"/>
</dbReference>
<feature type="domain" description="Multidrug resistance protein MdtA-like barrel-sandwich hybrid" evidence="6">
    <location>
        <begin position="83"/>
        <end position="169"/>
    </location>
</feature>
<dbReference type="InterPro" id="IPR058627">
    <property type="entry name" value="MdtA-like_C"/>
</dbReference>
<dbReference type="Gene3D" id="2.40.30.170">
    <property type="match status" value="2"/>
</dbReference>
<dbReference type="SUPFAM" id="SSF111369">
    <property type="entry name" value="HlyD-like secretion proteins"/>
    <property type="match status" value="1"/>
</dbReference>
<evidence type="ECO:0000256" key="5">
    <source>
        <dbReference type="SAM" id="MobiDB-lite"/>
    </source>
</evidence>
<evidence type="ECO:0000313" key="9">
    <source>
        <dbReference type="EMBL" id="SHH73176.1"/>
    </source>
</evidence>
<dbReference type="EMBL" id="FQXO01000056">
    <property type="protein sequence ID" value="SHH73176.1"/>
    <property type="molecule type" value="Genomic_DNA"/>
</dbReference>
<evidence type="ECO:0000256" key="3">
    <source>
        <dbReference type="ARBA" id="ARBA00023054"/>
    </source>
</evidence>
<feature type="domain" description="YknX-like beta-barrel" evidence="8">
    <location>
        <begin position="386"/>
        <end position="460"/>
    </location>
</feature>
<dbReference type="Proteomes" id="UP000183967">
    <property type="component" value="Unassembled WGS sequence"/>
</dbReference>
<evidence type="ECO:0000259" key="8">
    <source>
        <dbReference type="Pfam" id="PF25990"/>
    </source>
</evidence>
<feature type="coiled-coil region" evidence="4">
    <location>
        <begin position="326"/>
        <end position="353"/>
    </location>
</feature>
<dbReference type="NCBIfam" id="TIGR01730">
    <property type="entry name" value="RND_mfp"/>
    <property type="match status" value="1"/>
</dbReference>
<sequence>MLQRVMMIILILLIVLGGGLYAYKQLMPAEVKEVTGPVYATKKVVRGNISVGVETSGRLDATHGGGIRVPENIDLDGLSINYIIDEILVKEGDHVKKDQLIARLKSTQIEKEIDSKKESLKMKKEQLAEMTGTPLEEIDNINPAKGITVTAPISGRIINLKVEEGDKLELGYLVCRIVDDSKFKVRAKLTPVEIKRVKEGQKVVLRFSNFDNLYEGTITEVSQDPVPDKDKDGNPKGFVYWITVVAKNPGLVQPGMEVYVGLPDDNNPSFANFFVNKASVDSFIEEKRVINRAEAIVTEVFVHDMEVIKKGEPILSMAGADTQKMIQDKLEEIKLLELEISKLKSSLENLEIRSKLDGIIAYISIEEGETVRPGRWIGSVFNTNEMEVWTQVDDIDIVNVKQDAPVKVTVDAIPGEVFEGKVIDVSTRGENNNGITKYDVIIQVKGGPKLKPGMQANVYIDAGSAENVLLVPIEAIFEEDGKFMVEVLEPNGTVKAVPVKLGLMNDRYAEVKSGLKEGDLVITGSSADILPSEHIKSNDTLLPDKNNNSKEQQNTDSKTQE</sequence>
<feature type="domain" description="Multidrug resistance protein MdtA-like C-terminal permuted SH3" evidence="7">
    <location>
        <begin position="467"/>
        <end position="524"/>
    </location>
</feature>
<evidence type="ECO:0000256" key="4">
    <source>
        <dbReference type="SAM" id="Coils"/>
    </source>
</evidence>
<evidence type="ECO:0000256" key="2">
    <source>
        <dbReference type="ARBA" id="ARBA00009477"/>
    </source>
</evidence>
<evidence type="ECO:0000256" key="1">
    <source>
        <dbReference type="ARBA" id="ARBA00004196"/>
    </source>
</evidence>
<dbReference type="InterPro" id="IPR050465">
    <property type="entry name" value="UPF0194_transport"/>
</dbReference>
<dbReference type="GO" id="GO:0030313">
    <property type="term" value="C:cell envelope"/>
    <property type="evidence" value="ECO:0007669"/>
    <property type="project" value="UniProtKB-SubCell"/>
</dbReference>
<dbReference type="PANTHER" id="PTHR32347:SF14">
    <property type="entry name" value="EFFLUX SYSTEM COMPONENT YKNX-RELATED"/>
    <property type="match status" value="1"/>
</dbReference>
<name>A0A1M5VD97_9FIRM</name>
<dbReference type="InterPro" id="IPR006143">
    <property type="entry name" value="RND_pump_MFP"/>
</dbReference>
<feature type="region of interest" description="Disordered" evidence="5">
    <location>
        <begin position="533"/>
        <end position="561"/>
    </location>
</feature>
<comment type="subcellular location">
    <subcellularLocation>
        <location evidence="1">Cell envelope</location>
    </subcellularLocation>
</comment>
<gene>
    <name evidence="9" type="ORF">SAMN02745135_01876</name>
</gene>
<proteinExistence type="inferred from homology"/>
<dbReference type="InterPro" id="IPR058625">
    <property type="entry name" value="MdtA-like_BSH"/>
</dbReference>
<keyword evidence="10" id="KW-1185">Reference proteome</keyword>
<evidence type="ECO:0000259" key="7">
    <source>
        <dbReference type="Pfam" id="PF25967"/>
    </source>
</evidence>
<organism evidence="9 10">
    <name type="scientific">Caloranaerobacter azorensis DSM 13643</name>
    <dbReference type="NCBI Taxonomy" id="1121264"/>
    <lineage>
        <taxon>Bacteria</taxon>
        <taxon>Bacillati</taxon>
        <taxon>Bacillota</taxon>
        <taxon>Tissierellia</taxon>
        <taxon>Tissierellales</taxon>
        <taxon>Thermohalobacteraceae</taxon>
        <taxon>Caloranaerobacter</taxon>
    </lineage>
</organism>
<feature type="compositionally biased region" description="Polar residues" evidence="5">
    <location>
        <begin position="545"/>
        <end position="561"/>
    </location>
</feature>
<dbReference type="Pfam" id="PF25967">
    <property type="entry name" value="RND-MFP_C"/>
    <property type="match status" value="1"/>
</dbReference>
<dbReference type="PRINTS" id="PR01490">
    <property type="entry name" value="RTXTOXIND"/>
</dbReference>
<dbReference type="RefSeq" id="WP_073197217.1">
    <property type="nucleotide sequence ID" value="NZ_FQXO01000056.1"/>
</dbReference>
<dbReference type="Gene3D" id="2.40.420.20">
    <property type="match status" value="1"/>
</dbReference>
<dbReference type="OrthoDB" id="1725043at2"/>
<keyword evidence="3 4" id="KW-0175">Coiled coil</keyword>
<dbReference type="AlphaFoldDB" id="A0A1M5VD97"/>